<dbReference type="InterPro" id="IPR045223">
    <property type="entry name" value="RACK1-like"/>
</dbReference>
<dbReference type="Gene3D" id="2.130.10.10">
    <property type="entry name" value="YVTN repeat-like/Quinoprotein amine dehydrogenase"/>
    <property type="match status" value="1"/>
</dbReference>
<dbReference type="FunFam" id="2.130.10.10:FF:001335">
    <property type="entry name" value="Guanine nucleotide-binding protein subunit beta 2-l"/>
    <property type="match status" value="1"/>
</dbReference>
<dbReference type="InterPro" id="IPR036322">
    <property type="entry name" value="WD40_repeat_dom_sf"/>
</dbReference>
<dbReference type="InterPro" id="IPR019775">
    <property type="entry name" value="WD40_repeat_CS"/>
</dbReference>
<reference evidence="5" key="1">
    <citation type="submission" date="2012-06" db="EMBL/GenBank/DDBJ databases">
        <title>Short 5' UTR of Entamoeba genes.</title>
        <authorList>
            <person name="Hiranuka K."/>
            <person name="Kumagai M."/>
            <person name="Wakaguri H."/>
            <person name="Suzuki Y."/>
            <person name="Sugano S."/>
            <person name="Watanabe J."/>
            <person name="Makioka A."/>
        </authorList>
    </citation>
    <scope>NUCLEOTIDE SEQUENCE</scope>
    <source>
        <strain evidence="5">HM-1:IMSS</strain>
    </source>
</reference>
<dbReference type="InterPro" id="IPR015943">
    <property type="entry name" value="WD40/YVTN_repeat-like_dom_sf"/>
</dbReference>
<protein>
    <submittedName>
        <fullName evidence="5">Guanine nucleotide-binding protein subunit beta 2-like 1, putative</fullName>
    </submittedName>
</protein>
<evidence type="ECO:0000256" key="2">
    <source>
        <dbReference type="ARBA" id="ARBA00022574"/>
    </source>
</evidence>
<dbReference type="AlphaFoldDB" id="A0A060N2Q9"/>
<organism evidence="5">
    <name type="scientific">Entamoeba histolytica</name>
    <dbReference type="NCBI Taxonomy" id="5759"/>
    <lineage>
        <taxon>Eukaryota</taxon>
        <taxon>Amoebozoa</taxon>
        <taxon>Evosea</taxon>
        <taxon>Archamoebae</taxon>
        <taxon>Mastigamoebida</taxon>
        <taxon>Entamoebidae</taxon>
        <taxon>Entamoeba</taxon>
    </lineage>
</organism>
<keyword evidence="2 4" id="KW-0853">WD repeat</keyword>
<proteinExistence type="evidence at transcript level"/>
<keyword evidence="3" id="KW-0677">Repeat</keyword>
<evidence type="ECO:0000256" key="1">
    <source>
        <dbReference type="ARBA" id="ARBA00007253"/>
    </source>
</evidence>
<feature type="repeat" description="WD" evidence="4">
    <location>
        <begin position="13"/>
        <end position="55"/>
    </location>
</feature>
<evidence type="ECO:0000256" key="4">
    <source>
        <dbReference type="PROSITE-ProRule" id="PRU00221"/>
    </source>
</evidence>
<feature type="repeat" description="WD" evidence="4">
    <location>
        <begin position="106"/>
        <end position="138"/>
    </location>
</feature>
<feature type="repeat" description="WD" evidence="4">
    <location>
        <begin position="194"/>
        <end position="235"/>
    </location>
</feature>
<accession>A0A060N2Q9</accession>
<dbReference type="GO" id="GO:0045182">
    <property type="term" value="F:translation regulator activity"/>
    <property type="evidence" value="ECO:0007669"/>
    <property type="project" value="InterPro"/>
</dbReference>
<feature type="repeat" description="WD" evidence="4">
    <location>
        <begin position="149"/>
        <end position="192"/>
    </location>
</feature>
<evidence type="ECO:0000256" key="3">
    <source>
        <dbReference type="ARBA" id="ARBA00022737"/>
    </source>
</evidence>
<dbReference type="PROSITE" id="PS50082">
    <property type="entry name" value="WD_REPEATS_2"/>
    <property type="match status" value="5"/>
</dbReference>
<feature type="repeat" description="WD" evidence="4">
    <location>
        <begin position="64"/>
        <end position="105"/>
    </location>
</feature>
<sequence length="323" mass="35274">MSAGLAFELKSTLEGHNGAVTSIAVAATKPDVLVSGSRDKTLMVWKVDTNSEAQAETILPTKSLHGHSHFISDLVLSNDGQFAISSSWDHTLRLWDLTKMESVRRFVGHEGDVMSVAFSADNTKIISGGRDKTIKLWNTVGKCVASVKTDSHSEWVSCVRFVPNAKGNKFVSAGWDNQVKTWTLDQSCKLESTITHHTGFINTVAFSPDGSIMATAGKDGNIAMWTLNNGTGLYEFLYDVPVNCQVYQIVFAENPEQYTLLAATELGVVAVKDKEIKAFTKTSACMSICLSATKDVIFTGHVDKKIRMWKVGVASTIRLAIKF</sequence>
<dbReference type="PANTHER" id="PTHR19868">
    <property type="entry name" value="RECEPTOR FOR ACTIVATED PROTEIN KINASE C RACK1"/>
    <property type="match status" value="1"/>
</dbReference>
<dbReference type="InterPro" id="IPR020472">
    <property type="entry name" value="WD40_PAC1"/>
</dbReference>
<dbReference type="EMBL" id="AK419731">
    <property type="protein sequence ID" value="BAN38383.1"/>
    <property type="molecule type" value="mRNA"/>
</dbReference>
<comment type="similarity">
    <text evidence="1">Belongs to the WD repeat G protein beta family. Ribosomal protein RACK1 subfamily.</text>
</comment>
<dbReference type="PRINTS" id="PR00320">
    <property type="entry name" value="GPROTEINBRPT"/>
</dbReference>
<dbReference type="InterPro" id="IPR001680">
    <property type="entry name" value="WD40_rpt"/>
</dbReference>
<dbReference type="SMART" id="SM00320">
    <property type="entry name" value="WD40"/>
    <property type="match status" value="6"/>
</dbReference>
<dbReference type="CDD" id="cd00200">
    <property type="entry name" value="WD40"/>
    <property type="match status" value="1"/>
</dbReference>
<name>A0A060N2Q9_ENTHI</name>
<dbReference type="PROSITE" id="PS00678">
    <property type="entry name" value="WD_REPEATS_1"/>
    <property type="match status" value="1"/>
</dbReference>
<dbReference type="GO" id="GO:0043022">
    <property type="term" value="F:ribosome binding"/>
    <property type="evidence" value="ECO:0007669"/>
    <property type="project" value="InterPro"/>
</dbReference>
<dbReference type="PROSITE" id="PS50294">
    <property type="entry name" value="WD_REPEATS_REGION"/>
    <property type="match status" value="5"/>
</dbReference>
<dbReference type="Pfam" id="PF00400">
    <property type="entry name" value="WD40"/>
    <property type="match status" value="6"/>
</dbReference>
<evidence type="ECO:0000313" key="5">
    <source>
        <dbReference type="EMBL" id="BAN38383.1"/>
    </source>
</evidence>
<dbReference type="SUPFAM" id="SSF50978">
    <property type="entry name" value="WD40 repeat-like"/>
    <property type="match status" value="1"/>
</dbReference>